<dbReference type="PANTHER" id="PTHR30273:SF2">
    <property type="entry name" value="PROTEIN FECR"/>
    <property type="match status" value="1"/>
</dbReference>
<dbReference type="PIRSF" id="PIRSF018266">
    <property type="entry name" value="FecR"/>
    <property type="match status" value="1"/>
</dbReference>
<dbReference type="Proteomes" id="UP000198748">
    <property type="component" value="Unassembled WGS sequence"/>
</dbReference>
<reference evidence="5" key="1">
    <citation type="submission" date="2016-10" db="EMBL/GenBank/DDBJ databases">
        <authorList>
            <person name="Varghese N."/>
            <person name="Submissions S."/>
        </authorList>
    </citation>
    <scope>NUCLEOTIDE SEQUENCE [LARGE SCALE GENOMIC DNA]</scope>
    <source>
        <strain evidence="5">DSM 25329</strain>
    </source>
</reference>
<dbReference type="InterPro" id="IPR006860">
    <property type="entry name" value="FecR"/>
</dbReference>
<dbReference type="EMBL" id="FNAN01000007">
    <property type="protein sequence ID" value="SDE84778.1"/>
    <property type="molecule type" value="Genomic_DNA"/>
</dbReference>
<dbReference type="AlphaFoldDB" id="A0A1G7G9F9"/>
<dbReference type="Pfam" id="PF04773">
    <property type="entry name" value="FecR"/>
    <property type="match status" value="1"/>
</dbReference>
<dbReference type="Gene3D" id="2.60.120.1440">
    <property type="match status" value="1"/>
</dbReference>
<keyword evidence="1" id="KW-0472">Membrane</keyword>
<protein>
    <submittedName>
        <fullName evidence="4">FecR family protein</fullName>
    </submittedName>
</protein>
<evidence type="ECO:0000313" key="4">
    <source>
        <dbReference type="EMBL" id="SDE84778.1"/>
    </source>
</evidence>
<organism evidence="4 5">
    <name type="scientific">Dyadobacter soli</name>
    <dbReference type="NCBI Taxonomy" id="659014"/>
    <lineage>
        <taxon>Bacteria</taxon>
        <taxon>Pseudomonadati</taxon>
        <taxon>Bacteroidota</taxon>
        <taxon>Cytophagia</taxon>
        <taxon>Cytophagales</taxon>
        <taxon>Spirosomataceae</taxon>
        <taxon>Dyadobacter</taxon>
    </lineage>
</organism>
<evidence type="ECO:0000256" key="1">
    <source>
        <dbReference type="SAM" id="Phobius"/>
    </source>
</evidence>
<evidence type="ECO:0000259" key="2">
    <source>
        <dbReference type="Pfam" id="PF04773"/>
    </source>
</evidence>
<proteinExistence type="predicted"/>
<dbReference type="PANTHER" id="PTHR30273">
    <property type="entry name" value="PERIPLASMIC SIGNAL SENSOR AND SIGMA FACTOR ACTIVATOR FECR-RELATED"/>
    <property type="match status" value="1"/>
</dbReference>
<keyword evidence="5" id="KW-1185">Reference proteome</keyword>
<dbReference type="GO" id="GO:0016989">
    <property type="term" value="F:sigma factor antagonist activity"/>
    <property type="evidence" value="ECO:0007669"/>
    <property type="project" value="TreeGrafter"/>
</dbReference>
<sequence>MQRESYTTVTQFCDDALFREWVITGRDNAEWVQWLEANADKQRLVQEARYLILAIGDDAARATTGETEQALEETWWRIHEQERRVPPGGGRSDRDRPTAIRSLTTWWRVAAAVLVFAMGLGWYLSRQHFGQTEVAMQKPALPAGRDIEVFNDSKVARLVNLEDGSTIILQPNGKLSYPVKFEAERREVHLSGEAFFEVSKNRKRPFLVYTNDIVTEVVGTSFRIKAADDQPEVEVFVKTGEVHVRQIQAKDAAENVVLLPNQSVSYVKSRSLFEKPENKDIPKRAIEYLNFDFSDAPVGTIFSTLENAYGVTIEYPHDALRDCYLSTSLSDEPLLSKLKIVCESISSGTQFRMEGNHVIVESTGCN</sequence>
<dbReference type="RefSeq" id="WP_090150308.1">
    <property type="nucleotide sequence ID" value="NZ_FNAN01000007.1"/>
</dbReference>
<feature type="transmembrane region" description="Helical" evidence="1">
    <location>
        <begin position="106"/>
        <end position="124"/>
    </location>
</feature>
<feature type="domain" description="FecR protein" evidence="2">
    <location>
        <begin position="156"/>
        <end position="236"/>
    </location>
</feature>
<dbReference type="Pfam" id="PF16344">
    <property type="entry name" value="FecR_C"/>
    <property type="match status" value="1"/>
</dbReference>
<accession>A0A1G7G9F9</accession>
<dbReference type="InterPro" id="IPR012373">
    <property type="entry name" value="Ferrdict_sens_TM"/>
</dbReference>
<feature type="domain" description="Protein FecR C-terminal" evidence="3">
    <location>
        <begin position="291"/>
        <end position="360"/>
    </location>
</feature>
<name>A0A1G7G9F9_9BACT</name>
<gene>
    <name evidence="4" type="ORF">SAMN04487996_107175</name>
</gene>
<keyword evidence="1" id="KW-0812">Transmembrane</keyword>
<dbReference type="STRING" id="659014.SAMN04487996_107175"/>
<dbReference type="Gene3D" id="3.55.50.30">
    <property type="match status" value="1"/>
</dbReference>
<keyword evidence="1" id="KW-1133">Transmembrane helix</keyword>
<dbReference type="OrthoDB" id="645173at2"/>
<evidence type="ECO:0000313" key="5">
    <source>
        <dbReference type="Proteomes" id="UP000198748"/>
    </source>
</evidence>
<evidence type="ECO:0000259" key="3">
    <source>
        <dbReference type="Pfam" id="PF16344"/>
    </source>
</evidence>
<dbReference type="InterPro" id="IPR032508">
    <property type="entry name" value="FecR_C"/>
</dbReference>